<comment type="caution">
    <text evidence="13">Lacks conserved residue(s) required for the propagation of feature annotation.</text>
</comment>
<organism evidence="16 17">
    <name type="scientific">Tepidanaerobacter acetatoxydans (strain DSM 21804 / JCM 16047 / Re1)</name>
    <dbReference type="NCBI Taxonomy" id="1209989"/>
    <lineage>
        <taxon>Bacteria</taxon>
        <taxon>Bacillati</taxon>
        <taxon>Bacillota</taxon>
        <taxon>Clostridia</taxon>
        <taxon>Thermosediminibacterales</taxon>
        <taxon>Tepidanaerobacteraceae</taxon>
        <taxon>Tepidanaerobacter</taxon>
    </lineage>
</organism>
<dbReference type="GO" id="GO:0046872">
    <property type="term" value="F:metal ion binding"/>
    <property type="evidence" value="ECO:0007669"/>
    <property type="project" value="UniProtKB-KW"/>
</dbReference>
<dbReference type="PANTHER" id="PTHR43326">
    <property type="entry name" value="METHIONYL-TRNA SYNTHETASE"/>
    <property type="match status" value="1"/>
</dbReference>
<dbReference type="GO" id="GO:0005524">
    <property type="term" value="F:ATP binding"/>
    <property type="evidence" value="ECO:0007669"/>
    <property type="project" value="UniProtKB-UniRule"/>
</dbReference>
<evidence type="ECO:0000259" key="15">
    <source>
        <dbReference type="PROSITE" id="PS50886"/>
    </source>
</evidence>
<dbReference type="eggNOG" id="COG0073">
    <property type="taxonomic scope" value="Bacteria"/>
</dbReference>
<proteinExistence type="inferred from homology"/>
<dbReference type="SUPFAM" id="SSF50249">
    <property type="entry name" value="Nucleic acid-binding proteins"/>
    <property type="match status" value="1"/>
</dbReference>
<dbReference type="Pfam" id="PF01588">
    <property type="entry name" value="tRNA_bind"/>
    <property type="match status" value="1"/>
</dbReference>
<keyword evidence="6 13" id="KW-0436">Ligase</keyword>
<dbReference type="FunFam" id="1.10.730.10:FF:000026">
    <property type="entry name" value="Methionine--tRNA ligase"/>
    <property type="match status" value="1"/>
</dbReference>
<dbReference type="PROSITE" id="PS50886">
    <property type="entry name" value="TRBD"/>
    <property type="match status" value="1"/>
</dbReference>
<dbReference type="GO" id="GO:0004825">
    <property type="term" value="F:methionine-tRNA ligase activity"/>
    <property type="evidence" value="ECO:0007669"/>
    <property type="project" value="UniProtKB-UniRule"/>
</dbReference>
<keyword evidence="4 13" id="KW-0963">Cytoplasm</keyword>
<dbReference type="CDD" id="cd07957">
    <property type="entry name" value="Anticodon_Ia_Met"/>
    <property type="match status" value="1"/>
</dbReference>
<dbReference type="PANTHER" id="PTHR43326:SF1">
    <property type="entry name" value="METHIONINE--TRNA LIGASE, MITOCHONDRIAL"/>
    <property type="match status" value="1"/>
</dbReference>
<dbReference type="Gene3D" id="2.170.220.10">
    <property type="match status" value="1"/>
</dbReference>
<dbReference type="EC" id="6.1.1.10" evidence="13"/>
<accession>F4LRL9</accession>
<gene>
    <name evidence="13 16" type="primary">metG</name>
    <name evidence="16" type="ordered locus">TEPIRE1_0073</name>
</gene>
<sequence length="650" mass="74045">MSKKTFYVTTPIYYVNAEPHIGHAYTTVIADFLNRWHRLAGYDSYFLTGTDEHGEKIAQAAKKAKEEPQAFVDRVSTRFKEAWEKLCIEYDDFIRTTEPRHKKVVQYILQKVYDAGDIYYGEYEGFYCVGCERFLTEKELVDGCCPDHGMVPEKRREGNYFFRMEKYREWLRDHIKAHPDFIRPEGYRNEVLSILSEPIGDLSISRPRERVSWGIPLPWDESHVTYVWFDALINYVSALGYPDKEKYKHYWEHASHLVGKDIIKPHAIFWPTMLKAAGIPIYKNLNVGGFLMGPDGRKMSKTLGNVVDPFALAEKYGPDVVRYYLLSDIPYGQDASVGEANLIARYNTDLANDLGNLLSRTVTMIEKFCNGVIPAPGLSESPDDELIDMAEKLPHTQETLVNSMQLNAAIREIWKLIGRANKYIDETVPWSLAKDLSKKDRLGTVLYNLAEALRVVAVHILPIMPNISTKIFDQLGITDSSLYTWESVKEWGKLPSGIKVLRKEIIFPRIEESKEEHAAFQQNQKNEQPKKQEVEADKKEEGANTISIEEFAKIELRIAEVLEAEKVKGADKLLKLQIKIGEEKRQIVAGIAKHYTPEELVGKKIVVVANLKPAKLRGIESQGMLLAASDEQNLTLITVDPNIASGAKVK</sequence>
<dbReference type="KEGG" id="tae:TepiRe1_0073"/>
<dbReference type="AlphaFoldDB" id="F4LRL9"/>
<feature type="binding site" evidence="13">
    <location>
        <position position="145"/>
    </location>
    <ligand>
        <name>Zn(2+)</name>
        <dbReference type="ChEBI" id="CHEBI:29105"/>
    </ligand>
</feature>
<evidence type="ECO:0000313" key="16">
    <source>
        <dbReference type="EMBL" id="CDI40276.1"/>
    </source>
</evidence>
<protein>
    <recommendedName>
        <fullName evidence="13">Methionine--tRNA ligase</fullName>
        <ecNumber evidence="13">6.1.1.10</ecNumber>
    </recommendedName>
    <alternativeName>
        <fullName evidence="13">Methionyl-tRNA synthetase</fullName>
        <shortName evidence="13">MetRS</shortName>
    </alternativeName>
</protein>
<evidence type="ECO:0000256" key="4">
    <source>
        <dbReference type="ARBA" id="ARBA00022490"/>
    </source>
</evidence>
<dbReference type="GO" id="GO:0006431">
    <property type="term" value="P:methionyl-tRNA aminoacylation"/>
    <property type="evidence" value="ECO:0007669"/>
    <property type="project" value="UniProtKB-UniRule"/>
</dbReference>
<feature type="short sequence motif" description="'KMSKS' region" evidence="13">
    <location>
        <begin position="298"/>
        <end position="302"/>
    </location>
</feature>
<dbReference type="SUPFAM" id="SSF52374">
    <property type="entry name" value="Nucleotidylyl transferase"/>
    <property type="match status" value="1"/>
</dbReference>
<dbReference type="RefSeq" id="WP_013777206.1">
    <property type="nucleotide sequence ID" value="NC_015519.1"/>
</dbReference>
<dbReference type="InterPro" id="IPR002547">
    <property type="entry name" value="tRNA-bd_dom"/>
</dbReference>
<dbReference type="STRING" id="1209989.TepRe1_0070"/>
<dbReference type="Pfam" id="PF19303">
    <property type="entry name" value="Anticodon_3"/>
    <property type="match status" value="1"/>
</dbReference>
<dbReference type="Gene3D" id="2.40.50.140">
    <property type="entry name" value="Nucleic acid-binding proteins"/>
    <property type="match status" value="1"/>
</dbReference>
<evidence type="ECO:0000256" key="1">
    <source>
        <dbReference type="ARBA" id="ARBA00003314"/>
    </source>
</evidence>
<dbReference type="FunFam" id="2.40.50.140:FF:000042">
    <property type="entry name" value="Methionine--tRNA ligase"/>
    <property type="match status" value="1"/>
</dbReference>
<evidence type="ECO:0000256" key="2">
    <source>
        <dbReference type="ARBA" id="ARBA00004496"/>
    </source>
</evidence>
<evidence type="ECO:0000256" key="8">
    <source>
        <dbReference type="ARBA" id="ARBA00022840"/>
    </source>
</evidence>
<evidence type="ECO:0000256" key="5">
    <source>
        <dbReference type="ARBA" id="ARBA00022555"/>
    </source>
</evidence>
<dbReference type="SUPFAM" id="SSF47323">
    <property type="entry name" value="Anticodon-binding domain of a subclass of class I aminoacyl-tRNA synthetases"/>
    <property type="match status" value="1"/>
</dbReference>
<comment type="similarity">
    <text evidence="13">Belongs to the class-I aminoacyl-tRNA synthetase family. MetG type 2A subfamily.</text>
</comment>
<keyword evidence="13" id="KW-0862">Zinc</keyword>
<evidence type="ECO:0000256" key="9">
    <source>
        <dbReference type="ARBA" id="ARBA00022884"/>
    </source>
</evidence>
<dbReference type="EMBL" id="HF563609">
    <property type="protein sequence ID" value="CDI40276.1"/>
    <property type="molecule type" value="Genomic_DNA"/>
</dbReference>
<evidence type="ECO:0000256" key="14">
    <source>
        <dbReference type="SAM" id="MobiDB-lite"/>
    </source>
</evidence>
<dbReference type="CDD" id="cd00814">
    <property type="entry name" value="MetRS_core"/>
    <property type="match status" value="1"/>
</dbReference>
<dbReference type="eggNOG" id="COG0143">
    <property type="taxonomic scope" value="Bacteria"/>
</dbReference>
<keyword evidence="7 13" id="KW-0547">Nucleotide-binding</keyword>
<comment type="cofactor">
    <cofactor evidence="13">
        <name>Zn(2+)</name>
        <dbReference type="ChEBI" id="CHEBI:29105"/>
    </cofactor>
    <text evidence="13">Binds 1 zinc ion per subunit.</text>
</comment>
<name>F4LRL9_TEPAE</name>
<evidence type="ECO:0000256" key="6">
    <source>
        <dbReference type="ARBA" id="ARBA00022598"/>
    </source>
</evidence>
<keyword evidence="17" id="KW-1185">Reference proteome</keyword>
<feature type="binding site" evidence="13">
    <location>
        <position position="128"/>
    </location>
    <ligand>
        <name>Zn(2+)</name>
        <dbReference type="ChEBI" id="CHEBI:29105"/>
    </ligand>
</feature>
<comment type="subunit">
    <text evidence="3 13">Homodimer.</text>
</comment>
<dbReference type="InterPro" id="IPR023457">
    <property type="entry name" value="Met-tRNA_synth_2"/>
</dbReference>
<keyword evidence="5 13" id="KW-0820">tRNA-binding</keyword>
<keyword evidence="9 13" id="KW-0694">RNA-binding</keyword>
<dbReference type="GO" id="GO:0000049">
    <property type="term" value="F:tRNA binding"/>
    <property type="evidence" value="ECO:0007669"/>
    <property type="project" value="UniProtKB-UniRule"/>
</dbReference>
<evidence type="ECO:0000256" key="10">
    <source>
        <dbReference type="ARBA" id="ARBA00022917"/>
    </source>
</evidence>
<dbReference type="CDD" id="cd02800">
    <property type="entry name" value="tRNA_bind_EcMetRS_like"/>
    <property type="match status" value="1"/>
</dbReference>
<dbReference type="InterPro" id="IPR009080">
    <property type="entry name" value="tRNAsynth_Ia_anticodon-bd"/>
</dbReference>
<evidence type="ECO:0000256" key="13">
    <source>
        <dbReference type="HAMAP-Rule" id="MF_01228"/>
    </source>
</evidence>
<comment type="function">
    <text evidence="1 13">Is required not only for elongation of protein synthesis but also for the initiation of all mRNA translation through initiator tRNA(fMet) aminoacylation.</text>
</comment>
<dbReference type="InterPro" id="IPR012340">
    <property type="entry name" value="NA-bd_OB-fold"/>
</dbReference>
<keyword evidence="8 13" id="KW-0067">ATP-binding</keyword>
<dbReference type="PRINTS" id="PR01041">
    <property type="entry name" value="TRNASYNTHMET"/>
</dbReference>
<feature type="domain" description="TRNA-binding" evidence="15">
    <location>
        <begin position="550"/>
        <end position="650"/>
    </location>
</feature>
<dbReference type="KEGG" id="tep:TepRe1_0070"/>
<dbReference type="FunFam" id="2.170.220.10:FF:000003">
    <property type="entry name" value="Methionine--tRNA ligase"/>
    <property type="match status" value="1"/>
</dbReference>
<dbReference type="InterPro" id="IPR041872">
    <property type="entry name" value="Anticodon_Met"/>
</dbReference>
<evidence type="ECO:0000313" key="17">
    <source>
        <dbReference type="Proteomes" id="UP000010802"/>
    </source>
</evidence>
<dbReference type="InterPro" id="IPR014729">
    <property type="entry name" value="Rossmann-like_a/b/a_fold"/>
</dbReference>
<dbReference type="HAMAP" id="MF_01228">
    <property type="entry name" value="Met_tRNA_synth_type2"/>
    <property type="match status" value="1"/>
</dbReference>
<dbReference type="InterPro" id="IPR004495">
    <property type="entry name" value="Met-tRNA-synth_bsu_C"/>
</dbReference>
<keyword evidence="13" id="KW-0479">Metal-binding</keyword>
<dbReference type="Pfam" id="PF09334">
    <property type="entry name" value="tRNA-synt_1g"/>
    <property type="match status" value="2"/>
</dbReference>
<dbReference type="HOGENOM" id="CLU_009710_9_4_9"/>
<feature type="short sequence motif" description="'HIGH' region" evidence="13">
    <location>
        <begin position="13"/>
        <end position="23"/>
    </location>
</feature>
<feature type="binding site" evidence="13">
    <location>
        <position position="131"/>
    </location>
    <ligand>
        <name>Zn(2+)</name>
        <dbReference type="ChEBI" id="CHEBI:29105"/>
    </ligand>
</feature>
<dbReference type="GO" id="GO:0005737">
    <property type="term" value="C:cytoplasm"/>
    <property type="evidence" value="ECO:0007669"/>
    <property type="project" value="UniProtKB-SubCell"/>
</dbReference>
<reference evidence="17" key="1">
    <citation type="journal article" date="2013" name="Genome Announc.">
        <title>First genome sequence of a syntrophic acetate-oxidizing bacterium, Tepidanaerobacter acetatoxydans strain Re1.</title>
        <authorList>
            <person name="Manzoor S."/>
            <person name="Bongcam-Rudloff E."/>
            <person name="Schnurer A."/>
            <person name="Muller B."/>
        </authorList>
    </citation>
    <scope>NUCLEOTIDE SEQUENCE [LARGE SCALE GENOMIC DNA]</scope>
    <source>
        <strain evidence="17">Re1</strain>
    </source>
</reference>
<keyword evidence="11 13" id="KW-0030">Aminoacyl-tRNA synthetase</keyword>
<evidence type="ECO:0000256" key="3">
    <source>
        <dbReference type="ARBA" id="ARBA00011738"/>
    </source>
</evidence>
<evidence type="ECO:0000256" key="12">
    <source>
        <dbReference type="ARBA" id="ARBA00047364"/>
    </source>
</evidence>
<dbReference type="Proteomes" id="UP000010802">
    <property type="component" value="Chromosome"/>
</dbReference>
<dbReference type="Gene3D" id="1.10.730.10">
    <property type="entry name" value="Isoleucyl-tRNA Synthetase, Domain 1"/>
    <property type="match status" value="1"/>
</dbReference>
<dbReference type="NCBIfam" id="NF008900">
    <property type="entry name" value="PRK12267.1"/>
    <property type="match status" value="1"/>
</dbReference>
<evidence type="ECO:0000256" key="7">
    <source>
        <dbReference type="ARBA" id="ARBA00022741"/>
    </source>
</evidence>
<feature type="compositionally biased region" description="Basic and acidic residues" evidence="14">
    <location>
        <begin position="527"/>
        <end position="541"/>
    </location>
</feature>
<keyword evidence="10 13" id="KW-0648">Protein biosynthesis</keyword>
<dbReference type="InterPro" id="IPR033911">
    <property type="entry name" value="MetRS_core"/>
</dbReference>
<dbReference type="InterPro" id="IPR015413">
    <property type="entry name" value="Methionyl/Leucyl_tRNA_Synth"/>
</dbReference>
<feature type="binding site" evidence="13">
    <location>
        <position position="148"/>
    </location>
    <ligand>
        <name>Zn(2+)</name>
        <dbReference type="ChEBI" id="CHEBI:29105"/>
    </ligand>
</feature>
<comment type="subcellular location">
    <subcellularLocation>
        <location evidence="2 13">Cytoplasm</location>
    </subcellularLocation>
</comment>
<feature type="region of interest" description="Disordered" evidence="14">
    <location>
        <begin position="517"/>
        <end position="541"/>
    </location>
</feature>
<evidence type="ECO:0000256" key="11">
    <source>
        <dbReference type="ARBA" id="ARBA00023146"/>
    </source>
</evidence>
<comment type="catalytic activity">
    <reaction evidence="12 13">
        <text>tRNA(Met) + L-methionine + ATP = L-methionyl-tRNA(Met) + AMP + diphosphate</text>
        <dbReference type="Rhea" id="RHEA:13481"/>
        <dbReference type="Rhea" id="RHEA-COMP:9667"/>
        <dbReference type="Rhea" id="RHEA-COMP:9698"/>
        <dbReference type="ChEBI" id="CHEBI:30616"/>
        <dbReference type="ChEBI" id="CHEBI:33019"/>
        <dbReference type="ChEBI" id="CHEBI:57844"/>
        <dbReference type="ChEBI" id="CHEBI:78442"/>
        <dbReference type="ChEBI" id="CHEBI:78530"/>
        <dbReference type="ChEBI" id="CHEBI:456215"/>
        <dbReference type="EC" id="6.1.1.10"/>
    </reaction>
</comment>
<dbReference type="Gene3D" id="3.40.50.620">
    <property type="entry name" value="HUPs"/>
    <property type="match status" value="1"/>
</dbReference>
<dbReference type="NCBIfam" id="TIGR00399">
    <property type="entry name" value="metG_C_term"/>
    <property type="match status" value="1"/>
</dbReference>